<evidence type="ECO:0000313" key="5">
    <source>
        <dbReference type="Proteomes" id="UP001215151"/>
    </source>
</evidence>
<accession>A0AAD7X4V3</accession>
<evidence type="ECO:0000313" key="4">
    <source>
        <dbReference type="EMBL" id="KAJ8454221.1"/>
    </source>
</evidence>
<protein>
    <recommendedName>
        <fullName evidence="3">FAD dependent oxidoreductase domain-containing protein</fullName>
    </recommendedName>
</protein>
<dbReference type="AlphaFoldDB" id="A0AAD7X4V3"/>
<evidence type="ECO:0000256" key="2">
    <source>
        <dbReference type="SAM" id="SignalP"/>
    </source>
</evidence>
<dbReference type="PANTHER" id="PTHR13847">
    <property type="entry name" value="SARCOSINE DEHYDROGENASE-RELATED"/>
    <property type="match status" value="1"/>
</dbReference>
<organism evidence="4 5">
    <name type="scientific">Trametes cubensis</name>
    <dbReference type="NCBI Taxonomy" id="1111947"/>
    <lineage>
        <taxon>Eukaryota</taxon>
        <taxon>Fungi</taxon>
        <taxon>Dikarya</taxon>
        <taxon>Basidiomycota</taxon>
        <taxon>Agaricomycotina</taxon>
        <taxon>Agaricomycetes</taxon>
        <taxon>Polyporales</taxon>
        <taxon>Polyporaceae</taxon>
        <taxon>Trametes</taxon>
    </lineage>
</organism>
<dbReference type="Gene3D" id="3.50.50.60">
    <property type="entry name" value="FAD/NAD(P)-binding domain"/>
    <property type="match status" value="3"/>
</dbReference>
<dbReference type="GO" id="GO:0005829">
    <property type="term" value="C:cytosol"/>
    <property type="evidence" value="ECO:0007669"/>
    <property type="project" value="GOC"/>
</dbReference>
<evidence type="ECO:0000256" key="1">
    <source>
        <dbReference type="SAM" id="MobiDB-lite"/>
    </source>
</evidence>
<keyword evidence="5" id="KW-1185">Reference proteome</keyword>
<dbReference type="PANTHER" id="PTHR13847:SF185">
    <property type="entry name" value="FAD DEPENDENT OXIDOREDUCTASE SUPERFAMILY (AFU_ORTHOLOGUE AFUA_3G02360)"/>
    <property type="match status" value="1"/>
</dbReference>
<dbReference type="InterPro" id="IPR036188">
    <property type="entry name" value="FAD/NAD-bd_sf"/>
</dbReference>
<dbReference type="SUPFAM" id="SSF51905">
    <property type="entry name" value="FAD/NAD(P)-binding domain"/>
    <property type="match status" value="1"/>
</dbReference>
<gene>
    <name evidence="4" type="ORF">ONZ51_g13157</name>
</gene>
<comment type="caution">
    <text evidence="4">The sequence shown here is derived from an EMBL/GenBank/DDBJ whole genome shotgun (WGS) entry which is preliminary data.</text>
</comment>
<feature type="domain" description="FAD dependent oxidoreductase" evidence="3">
    <location>
        <begin position="209"/>
        <end position="494"/>
    </location>
</feature>
<feature type="signal peptide" evidence="2">
    <location>
        <begin position="1"/>
        <end position="17"/>
    </location>
</feature>
<dbReference type="EMBL" id="JAPEVG010001021">
    <property type="protein sequence ID" value="KAJ8454221.1"/>
    <property type="molecule type" value="Genomic_DNA"/>
</dbReference>
<feature type="compositionally biased region" description="Low complexity" evidence="1">
    <location>
        <begin position="100"/>
        <end position="118"/>
    </location>
</feature>
<evidence type="ECO:0000259" key="3">
    <source>
        <dbReference type="Pfam" id="PF01266"/>
    </source>
</evidence>
<feature type="chain" id="PRO_5042121052" description="FAD dependent oxidoreductase domain-containing protein" evidence="2">
    <location>
        <begin position="18"/>
        <end position="510"/>
    </location>
</feature>
<dbReference type="InterPro" id="IPR006076">
    <property type="entry name" value="FAD-dep_OxRdtase"/>
</dbReference>
<dbReference type="GO" id="GO:0042147">
    <property type="term" value="P:retrograde transport, endosome to Golgi"/>
    <property type="evidence" value="ECO:0007669"/>
    <property type="project" value="TreeGrafter"/>
</dbReference>
<dbReference type="Proteomes" id="UP001215151">
    <property type="component" value="Unassembled WGS sequence"/>
</dbReference>
<keyword evidence="2" id="KW-0732">Signal</keyword>
<reference evidence="4" key="1">
    <citation type="submission" date="2022-11" db="EMBL/GenBank/DDBJ databases">
        <title>Genome Sequence of Cubamyces cubensis.</title>
        <authorList>
            <person name="Buettner E."/>
        </authorList>
    </citation>
    <scope>NUCLEOTIDE SEQUENCE</scope>
    <source>
        <strain evidence="4">MPL-01</strain>
    </source>
</reference>
<feature type="region of interest" description="Disordered" evidence="1">
    <location>
        <begin position="330"/>
        <end position="351"/>
    </location>
</feature>
<dbReference type="GO" id="GO:0005770">
    <property type="term" value="C:late endosome"/>
    <property type="evidence" value="ECO:0007669"/>
    <property type="project" value="TreeGrafter"/>
</dbReference>
<name>A0AAD7X4V3_9APHY</name>
<proteinExistence type="predicted"/>
<feature type="domain" description="FAD dependent oxidoreductase" evidence="3">
    <location>
        <begin position="5"/>
        <end position="96"/>
    </location>
</feature>
<dbReference type="Pfam" id="PF01266">
    <property type="entry name" value="DAO"/>
    <property type="match status" value="2"/>
</dbReference>
<feature type="region of interest" description="Disordered" evidence="1">
    <location>
        <begin position="97"/>
        <end position="155"/>
    </location>
</feature>
<sequence length="510" mass="53625">MPTTVILGAGIIGLSTAHSLTLLAPPEHRIHLVEPAPELFASASGKAAGFVAKDWFAPAIAPLGNLSFDLHRALADKHNGRARWGFSESISYSLDHDDSLSTTSADDPTDPSDTTAGDTKGGGGGEPERASIDGQNVDDQIPVSGRNGSQGQGGLDWLLNNVSRATVVEGDVVEKAQSESTGANDGDDLPHWLRAKPEALQLISDRKSTAQVLPRQLCEFLLEQCLAAGVTLHQPARATKVWRDEHDPAAVTRIRVEYLGPLAQTSDGRARTVDIPCDSIVIAAGCWTPQVYTTLFPNANRIPRITHLAGYSVTFKSKYWPPVRLPANREALKGSAPNPPAPSGPGAATTTSSSVSALVQSNVCHAIFTNAGGFAPEIFSRANGDVWLGGLNPASTQLPELPTDATLDPGEIERLLAVGRALCGEDIDLRTEGLCFRPVSVTGRPIITRLHEADLGDGAKPGGHDGAGGVYVATGHGPWGISLSLGTGRVVSEMVLGRETSADVSALMKW</sequence>